<dbReference type="EMBL" id="BTSX01000003">
    <property type="protein sequence ID" value="GMS87724.1"/>
    <property type="molecule type" value="Genomic_DNA"/>
</dbReference>
<evidence type="ECO:0000256" key="1">
    <source>
        <dbReference type="SAM" id="MobiDB-lite"/>
    </source>
</evidence>
<proteinExistence type="predicted"/>
<feature type="compositionally biased region" description="Basic and acidic residues" evidence="1">
    <location>
        <begin position="63"/>
        <end position="73"/>
    </location>
</feature>
<name>A0AAV5SXT8_9BILA</name>
<protein>
    <submittedName>
        <fullName evidence="2">Uncharacterized protein</fullName>
    </submittedName>
</protein>
<gene>
    <name evidence="2" type="ORF">PENTCL1PPCAC_9899</name>
</gene>
<feature type="compositionally biased region" description="Acidic residues" evidence="1">
    <location>
        <begin position="37"/>
        <end position="58"/>
    </location>
</feature>
<feature type="compositionally biased region" description="Basic and acidic residues" evidence="1">
    <location>
        <begin position="21"/>
        <end position="36"/>
    </location>
</feature>
<feature type="non-terminal residue" evidence="2">
    <location>
        <position position="253"/>
    </location>
</feature>
<comment type="caution">
    <text evidence="2">The sequence shown here is derived from an EMBL/GenBank/DDBJ whole genome shotgun (WGS) entry which is preliminary data.</text>
</comment>
<accession>A0AAV5SXT8</accession>
<sequence length="253" mass="30226">WMEEGGGERGDFVEPQIELDEEKKDKMDEEKIREERTIEDDDGENSEDENDEKEEDYLDLLTQEEHQDRVEEKKEEEEKEEEKKKEEEKEEEEQVMVIDQNQLDNMIRAEQFLLDEDLYSDDYGEDLCSDDMSDGEHNSYEVVKHNAMIVQHQIDVIRGNQPLGHSDWELLQDLESNRRRVGDLPSWRSQHPLLRVQLLQFEQLQEEFGGLVQQQRQQRRRVEPCGGNIVEEVSNEVDHEEELEEEENDYDEE</sequence>
<dbReference type="AlphaFoldDB" id="A0AAV5SXT8"/>
<evidence type="ECO:0000313" key="2">
    <source>
        <dbReference type="EMBL" id="GMS87724.1"/>
    </source>
</evidence>
<feature type="compositionally biased region" description="Acidic residues" evidence="1">
    <location>
        <begin position="233"/>
        <end position="253"/>
    </location>
</feature>
<organism evidence="2 3">
    <name type="scientific">Pristionchus entomophagus</name>
    <dbReference type="NCBI Taxonomy" id="358040"/>
    <lineage>
        <taxon>Eukaryota</taxon>
        <taxon>Metazoa</taxon>
        <taxon>Ecdysozoa</taxon>
        <taxon>Nematoda</taxon>
        <taxon>Chromadorea</taxon>
        <taxon>Rhabditida</taxon>
        <taxon>Rhabditina</taxon>
        <taxon>Diplogasteromorpha</taxon>
        <taxon>Diplogasteroidea</taxon>
        <taxon>Neodiplogasteridae</taxon>
        <taxon>Pristionchus</taxon>
    </lineage>
</organism>
<evidence type="ECO:0000313" key="3">
    <source>
        <dbReference type="Proteomes" id="UP001432027"/>
    </source>
</evidence>
<dbReference type="Proteomes" id="UP001432027">
    <property type="component" value="Unassembled WGS sequence"/>
</dbReference>
<reference evidence="2" key="1">
    <citation type="submission" date="2023-10" db="EMBL/GenBank/DDBJ databases">
        <title>Genome assembly of Pristionchus species.</title>
        <authorList>
            <person name="Yoshida K."/>
            <person name="Sommer R.J."/>
        </authorList>
    </citation>
    <scope>NUCLEOTIDE SEQUENCE</scope>
    <source>
        <strain evidence="2">RS0144</strain>
    </source>
</reference>
<feature type="region of interest" description="Disordered" evidence="1">
    <location>
        <begin position="223"/>
        <end position="253"/>
    </location>
</feature>
<feature type="compositionally biased region" description="Basic and acidic residues" evidence="1">
    <location>
        <begin position="1"/>
        <end position="12"/>
    </location>
</feature>
<keyword evidence="3" id="KW-1185">Reference proteome</keyword>
<feature type="region of interest" description="Disordered" evidence="1">
    <location>
        <begin position="1"/>
        <end position="94"/>
    </location>
</feature>
<feature type="non-terminal residue" evidence="2">
    <location>
        <position position="1"/>
    </location>
</feature>